<feature type="compositionally biased region" description="Polar residues" evidence="13">
    <location>
        <begin position="177"/>
        <end position="199"/>
    </location>
</feature>
<dbReference type="InterPro" id="IPR001478">
    <property type="entry name" value="PDZ"/>
</dbReference>
<feature type="compositionally biased region" description="Polar residues" evidence="13">
    <location>
        <begin position="277"/>
        <end position="288"/>
    </location>
</feature>
<evidence type="ECO:0000256" key="4">
    <source>
        <dbReference type="ARBA" id="ARBA00022553"/>
    </source>
</evidence>
<feature type="domain" description="PDZ" evidence="15">
    <location>
        <begin position="487"/>
        <end position="575"/>
    </location>
</feature>
<dbReference type="GO" id="GO:0019722">
    <property type="term" value="P:calcium-mediated signaling"/>
    <property type="evidence" value="ECO:0007669"/>
    <property type="project" value="TreeGrafter"/>
</dbReference>
<dbReference type="STRING" id="118200.A0A093I605"/>
<dbReference type="Pfam" id="PF00595">
    <property type="entry name" value="PDZ"/>
    <property type="match status" value="1"/>
</dbReference>
<feature type="compositionally biased region" description="Acidic residues" evidence="13">
    <location>
        <begin position="402"/>
        <end position="420"/>
    </location>
</feature>
<accession>A0A093I605</accession>
<feature type="domain" description="SAM" evidence="14">
    <location>
        <begin position="967"/>
        <end position="1007"/>
    </location>
</feature>
<sequence length="1007" mass="113150">MMKTESSGERSTLRSASPHRNAYRTEFQALKSTFDKPKSEGDQKVKEEGEGSQSRGRKYGSNVNRIKNLFMQMGMEPTESAGVTPKSRGKGGPPSPKRRVRPKEFVEKADGSIVKLESSVSERISRFDTLHDGPSYSKFTETRKMFERNAHEMGHSNRYSPKKEKVVSNELPEGWCSSKSQRGSTDSLDSLSPRTETVSPTVSQLSAVFENADAHNAVTADKSENSEEYSVTGHYPLNLSSTVTSISSPAANLEGFSPLKDGSTWSPPAKQKASADSLESSAAHQQDLVNVLDSERSPDSCARSKSKTETEVLLQQKERSEHAEGVFDSPEAAELPRNASSGGDFATNAVSDATESQYDEASEKEVQEDGSNLQSSHVYMHSDYSVYRVRSRYNSDWGETGTEQDDQDDSDDNNCYEPDMEYSEINGLPDEDEIPANRKIQFSRAPIKVFNTYSNEDYDRRNDEVDPVAASAEYELEKRVEKLELFPVELEKDEDGLGISIIGMGVGADAGLEKLGIFVKTVTEGGAAERDGRIQVNDQIVEVDGISLVGVTQNFAATVLRNTKGKVRFVIGREKPGQVSEVAQLISQTLEQERRQRELLEQHYAQYDADDDETGEYATDEEDEDMGPVLPGGDMAIEVFDLPENDDMFSPSDVDTNKLAHKFKELQIKHAVTEAEIQKLKTKLQAAENEKVRWELEKTQLQQNIEENKERMMKLESYWIEAQTLCHTVNEHLKETQSQYQALEKKYNKAKKLIKDFQQKELDFIKRQEAERKKLEDLEKAHLVEVQGLQARVSRICSHTETFLKAREGLFIRVSSCRTRGNGFKLRENRFRLDLRQNFKSCVHTDFNEAVPETERLDSKALKNRAQLSVKNKRQRPSRTRLYDSISSTDGEDSLERKNFTFNDDFSPSSTSSADLSGLGAEPKPPGFSHSLALSSDEVCCMALSQILDEGQSPKHSQCQSRAVQEWSVQQVSHWLMSLNLEQYVSEFSAQNVNGEYLLQLDGSKLK</sequence>
<evidence type="ECO:0000256" key="5">
    <source>
        <dbReference type="ARBA" id="ARBA00022782"/>
    </source>
</evidence>
<keyword evidence="10" id="KW-0206">Cytoskeleton</keyword>
<name>A0A093I605_DRYPU</name>
<dbReference type="InterPro" id="IPR040645">
    <property type="entry name" value="Neurabin-1/2_PDZ"/>
</dbReference>
<evidence type="ECO:0000256" key="1">
    <source>
        <dbReference type="ARBA" id="ARBA00004245"/>
    </source>
</evidence>
<keyword evidence="6" id="KW-0524">Neurogenesis</keyword>
<keyword evidence="2" id="KW-0217">Developmental protein</keyword>
<evidence type="ECO:0000259" key="14">
    <source>
        <dbReference type="PROSITE" id="PS50105"/>
    </source>
</evidence>
<evidence type="ECO:0000256" key="9">
    <source>
        <dbReference type="ARBA" id="ARBA00023203"/>
    </source>
</evidence>
<dbReference type="CDD" id="cd09512">
    <property type="entry name" value="SAM_Neurabin-like"/>
    <property type="match status" value="1"/>
</dbReference>
<keyword evidence="9" id="KW-0009">Actin-binding</keyword>
<dbReference type="InterPro" id="IPR013761">
    <property type="entry name" value="SAM/pointed_sf"/>
</dbReference>
<proteinExistence type="predicted"/>
<feature type="coiled-coil region" evidence="12">
    <location>
        <begin position="583"/>
        <end position="610"/>
    </location>
</feature>
<feature type="region of interest" description="Disordered" evidence="13">
    <location>
        <begin position="397"/>
        <end position="420"/>
    </location>
</feature>
<dbReference type="GO" id="GO:0005737">
    <property type="term" value="C:cytoplasm"/>
    <property type="evidence" value="ECO:0007669"/>
    <property type="project" value="TreeGrafter"/>
</dbReference>
<feature type="compositionally biased region" description="Basic and acidic residues" evidence="13">
    <location>
        <begin position="33"/>
        <end position="49"/>
    </location>
</feature>
<dbReference type="Pfam" id="PF17817">
    <property type="entry name" value="PDZ_5"/>
    <property type="match status" value="1"/>
</dbReference>
<reference evidence="16 17" key="1">
    <citation type="submission" date="2014-04" db="EMBL/GenBank/DDBJ databases">
        <title>Genome evolution of avian class.</title>
        <authorList>
            <person name="Zhang G."/>
            <person name="Li C."/>
        </authorList>
    </citation>
    <scope>NUCLEOTIDE SEQUENCE [LARGE SCALE GENOMIC DNA]</scope>
    <source>
        <strain evidence="16">BGI_N307</strain>
    </source>
</reference>
<dbReference type="GO" id="GO:0030425">
    <property type="term" value="C:dendrite"/>
    <property type="evidence" value="ECO:0007669"/>
    <property type="project" value="TreeGrafter"/>
</dbReference>
<dbReference type="GO" id="GO:0051015">
    <property type="term" value="F:actin filament binding"/>
    <property type="evidence" value="ECO:0007669"/>
    <property type="project" value="TreeGrafter"/>
</dbReference>
<dbReference type="SUPFAM" id="SSF50156">
    <property type="entry name" value="PDZ domain-like"/>
    <property type="match status" value="1"/>
</dbReference>
<feature type="region of interest" description="Disordered" evidence="13">
    <location>
        <begin position="151"/>
        <end position="199"/>
    </location>
</feature>
<evidence type="ECO:0000256" key="13">
    <source>
        <dbReference type="SAM" id="MobiDB-lite"/>
    </source>
</evidence>
<evidence type="ECO:0000256" key="2">
    <source>
        <dbReference type="ARBA" id="ARBA00022473"/>
    </source>
</evidence>
<dbReference type="Pfam" id="PF07647">
    <property type="entry name" value="SAM_2"/>
    <property type="match status" value="1"/>
</dbReference>
<evidence type="ECO:0000256" key="6">
    <source>
        <dbReference type="ARBA" id="ARBA00022902"/>
    </source>
</evidence>
<feature type="region of interest" description="Disordered" evidence="13">
    <location>
        <begin position="1"/>
        <end position="107"/>
    </location>
</feature>
<feature type="compositionally biased region" description="Basic and acidic residues" evidence="13">
    <location>
        <begin position="306"/>
        <end position="325"/>
    </location>
</feature>
<feature type="region of interest" description="Disordered" evidence="13">
    <location>
        <begin position="867"/>
        <end position="924"/>
    </location>
</feature>
<dbReference type="PROSITE" id="PS50106">
    <property type="entry name" value="PDZ"/>
    <property type="match status" value="1"/>
</dbReference>
<dbReference type="PANTHER" id="PTHR16154">
    <property type="entry name" value="NEURABIN"/>
    <property type="match status" value="1"/>
</dbReference>
<feature type="compositionally biased region" description="Polar residues" evidence="13">
    <location>
        <begin position="900"/>
        <end position="915"/>
    </location>
</feature>
<keyword evidence="7" id="KW-0770">Synapse</keyword>
<dbReference type="CDD" id="cd06790">
    <property type="entry name" value="PDZ_neurabin-like"/>
    <property type="match status" value="1"/>
</dbReference>
<keyword evidence="3" id="KW-0963">Cytoplasm</keyword>
<dbReference type="GO" id="GO:0015629">
    <property type="term" value="C:actin cytoskeleton"/>
    <property type="evidence" value="ECO:0007669"/>
    <property type="project" value="TreeGrafter"/>
</dbReference>
<evidence type="ECO:0000256" key="8">
    <source>
        <dbReference type="ARBA" id="ARBA00023054"/>
    </source>
</evidence>
<dbReference type="AlphaFoldDB" id="A0A093I605"/>
<feature type="compositionally biased region" description="Basic and acidic residues" evidence="13">
    <location>
        <begin position="1"/>
        <end position="12"/>
    </location>
</feature>
<dbReference type="GO" id="GO:0031175">
    <property type="term" value="P:neuron projection development"/>
    <property type="evidence" value="ECO:0007669"/>
    <property type="project" value="TreeGrafter"/>
</dbReference>
<evidence type="ECO:0000256" key="3">
    <source>
        <dbReference type="ARBA" id="ARBA00022490"/>
    </source>
</evidence>
<evidence type="ECO:0000256" key="11">
    <source>
        <dbReference type="ARBA" id="ARBA00034103"/>
    </source>
</evidence>
<keyword evidence="4" id="KW-0597">Phosphoprotein</keyword>
<protein>
    <submittedName>
        <fullName evidence="16">Neurabin-1</fullName>
    </submittedName>
</protein>
<feature type="compositionally biased region" description="Basic and acidic residues" evidence="13">
    <location>
        <begin position="151"/>
        <end position="167"/>
    </location>
</feature>
<dbReference type="InterPro" id="IPR036034">
    <property type="entry name" value="PDZ_sf"/>
</dbReference>
<evidence type="ECO:0000256" key="7">
    <source>
        <dbReference type="ARBA" id="ARBA00023018"/>
    </source>
</evidence>
<evidence type="ECO:0000313" key="17">
    <source>
        <dbReference type="Proteomes" id="UP000053875"/>
    </source>
</evidence>
<dbReference type="Proteomes" id="UP000053875">
    <property type="component" value="Unassembled WGS sequence"/>
</dbReference>
<evidence type="ECO:0000256" key="12">
    <source>
        <dbReference type="SAM" id="Coils"/>
    </source>
</evidence>
<feature type="region of interest" description="Disordered" evidence="13">
    <location>
        <begin position="258"/>
        <end position="373"/>
    </location>
</feature>
<organism evidence="16 17">
    <name type="scientific">Dryobates pubescens</name>
    <name type="common">Downy woodpecker</name>
    <name type="synonym">Picoides pubescens</name>
    <dbReference type="NCBI Taxonomy" id="118200"/>
    <lineage>
        <taxon>Eukaryota</taxon>
        <taxon>Metazoa</taxon>
        <taxon>Chordata</taxon>
        <taxon>Craniata</taxon>
        <taxon>Vertebrata</taxon>
        <taxon>Euteleostomi</taxon>
        <taxon>Archelosauria</taxon>
        <taxon>Archosauria</taxon>
        <taxon>Dinosauria</taxon>
        <taxon>Saurischia</taxon>
        <taxon>Theropoda</taxon>
        <taxon>Coelurosauria</taxon>
        <taxon>Aves</taxon>
        <taxon>Neognathae</taxon>
        <taxon>Neoaves</taxon>
        <taxon>Telluraves</taxon>
        <taxon>Coraciimorphae</taxon>
        <taxon>Piciformes</taxon>
        <taxon>Picidae</taxon>
        <taxon>Dryobates</taxon>
    </lineage>
</organism>
<dbReference type="PROSITE" id="PS50105">
    <property type="entry name" value="SAM_DOMAIN"/>
    <property type="match status" value="1"/>
</dbReference>
<keyword evidence="17" id="KW-1185">Reference proteome</keyword>
<evidence type="ECO:0000259" key="15">
    <source>
        <dbReference type="PROSITE" id="PS50106"/>
    </source>
</evidence>
<dbReference type="Gene3D" id="2.30.42.10">
    <property type="match status" value="1"/>
</dbReference>
<evidence type="ECO:0000313" key="16">
    <source>
        <dbReference type="EMBL" id="KFV62201.1"/>
    </source>
</evidence>
<keyword evidence="8 12" id="KW-0175">Coiled coil</keyword>
<dbReference type="FunFam" id="2.30.42.10:FF:000010">
    <property type="entry name" value="Neurabin-1 isoform 1"/>
    <property type="match status" value="1"/>
</dbReference>
<dbReference type="GO" id="GO:0007015">
    <property type="term" value="P:actin filament organization"/>
    <property type="evidence" value="ECO:0007669"/>
    <property type="project" value="TreeGrafter"/>
</dbReference>
<feature type="non-terminal residue" evidence="16">
    <location>
        <position position="1007"/>
    </location>
</feature>
<dbReference type="SUPFAM" id="SSF47769">
    <property type="entry name" value="SAM/Pointed domain"/>
    <property type="match status" value="1"/>
</dbReference>
<dbReference type="PANTHER" id="PTHR16154:SF22">
    <property type="entry name" value="NEURABIN-1"/>
    <property type="match status" value="1"/>
</dbReference>
<feature type="coiled-coil region" evidence="12">
    <location>
        <begin position="663"/>
        <end position="785"/>
    </location>
</feature>
<dbReference type="InterPro" id="IPR043446">
    <property type="entry name" value="Neurabin-like"/>
</dbReference>
<dbReference type="EMBL" id="KL214897">
    <property type="protein sequence ID" value="KFV62201.1"/>
    <property type="molecule type" value="Genomic_DNA"/>
</dbReference>
<keyword evidence="5" id="KW-0221">Differentiation</keyword>
<dbReference type="SMART" id="SM00228">
    <property type="entry name" value="PDZ"/>
    <property type="match status" value="1"/>
</dbReference>
<dbReference type="InterPro" id="IPR001660">
    <property type="entry name" value="SAM"/>
</dbReference>
<evidence type="ECO:0000256" key="10">
    <source>
        <dbReference type="ARBA" id="ARBA00023212"/>
    </source>
</evidence>
<gene>
    <name evidence="16" type="ORF">N307_08895</name>
</gene>
<comment type="subcellular location">
    <subcellularLocation>
        <location evidence="1">Cytoplasm</location>
        <location evidence="1">Cytoskeleton</location>
    </subcellularLocation>
    <subcellularLocation>
        <location evidence="11">Synapse</location>
    </subcellularLocation>
</comment>
<dbReference type="Gene3D" id="1.10.150.50">
    <property type="entry name" value="Transcription Factor, Ets-1"/>
    <property type="match status" value="1"/>
</dbReference>
<dbReference type="GO" id="GO:0014069">
    <property type="term" value="C:postsynaptic density"/>
    <property type="evidence" value="ECO:0007669"/>
    <property type="project" value="TreeGrafter"/>
</dbReference>